<evidence type="ECO:0000256" key="2">
    <source>
        <dbReference type="ARBA" id="ARBA00022730"/>
    </source>
</evidence>
<dbReference type="InterPro" id="IPR012340">
    <property type="entry name" value="NA-bd_OB-fold"/>
</dbReference>
<dbReference type="InterPro" id="IPR019979">
    <property type="entry name" value="Ribosomal_uS17_CS"/>
</dbReference>
<dbReference type="SUPFAM" id="SSF50249">
    <property type="entry name" value="Nucleic acid-binding proteins"/>
    <property type="match status" value="1"/>
</dbReference>
<evidence type="ECO:0000256" key="3">
    <source>
        <dbReference type="ARBA" id="ARBA00022884"/>
    </source>
</evidence>
<dbReference type="GO" id="GO:0006412">
    <property type="term" value="P:translation"/>
    <property type="evidence" value="ECO:0007669"/>
    <property type="project" value="InterPro"/>
</dbReference>
<dbReference type="InterPro" id="IPR000266">
    <property type="entry name" value="Ribosomal_uS17"/>
</dbReference>
<dbReference type="GO" id="GO:0003735">
    <property type="term" value="F:structural constituent of ribosome"/>
    <property type="evidence" value="ECO:0007669"/>
    <property type="project" value="InterPro"/>
</dbReference>
<organism evidence="6">
    <name type="scientific">marine metagenome</name>
    <dbReference type="NCBI Taxonomy" id="408172"/>
    <lineage>
        <taxon>unclassified sequences</taxon>
        <taxon>metagenomes</taxon>
        <taxon>ecological metagenomes</taxon>
    </lineage>
</organism>
<dbReference type="HAMAP" id="MF_01345_B">
    <property type="entry name" value="Ribosomal_uS17_B"/>
    <property type="match status" value="1"/>
</dbReference>
<dbReference type="PANTHER" id="PTHR10744">
    <property type="entry name" value="40S RIBOSOMAL PROTEIN S11 FAMILY MEMBER"/>
    <property type="match status" value="1"/>
</dbReference>
<evidence type="ECO:0008006" key="7">
    <source>
        <dbReference type="Google" id="ProtNLM"/>
    </source>
</evidence>
<protein>
    <recommendedName>
        <fullName evidence="7">30S ribosomal protein S17</fullName>
    </recommendedName>
</protein>
<accession>A0A382T131</accession>
<evidence type="ECO:0000256" key="1">
    <source>
        <dbReference type="ARBA" id="ARBA00010254"/>
    </source>
</evidence>
<proteinExistence type="inferred from homology"/>
<dbReference type="AlphaFoldDB" id="A0A382T131"/>
<gene>
    <name evidence="6" type="ORF">METZ01_LOCUS368718</name>
</gene>
<evidence type="ECO:0000313" key="6">
    <source>
        <dbReference type="EMBL" id="SVD15864.1"/>
    </source>
</evidence>
<keyword evidence="5" id="KW-0687">Ribonucleoprotein</keyword>
<name>A0A382T131_9ZZZZ</name>
<dbReference type="GO" id="GO:0022627">
    <property type="term" value="C:cytosolic small ribosomal subunit"/>
    <property type="evidence" value="ECO:0007669"/>
    <property type="project" value="TreeGrafter"/>
</dbReference>
<keyword evidence="3" id="KW-0694">RNA-binding</keyword>
<dbReference type="GO" id="GO:0019843">
    <property type="term" value="F:rRNA binding"/>
    <property type="evidence" value="ECO:0007669"/>
    <property type="project" value="UniProtKB-KW"/>
</dbReference>
<dbReference type="PRINTS" id="PR00973">
    <property type="entry name" value="RIBOSOMALS17"/>
</dbReference>
<dbReference type="CDD" id="cd00364">
    <property type="entry name" value="Ribosomal_uS17"/>
    <property type="match status" value="1"/>
</dbReference>
<evidence type="ECO:0000256" key="4">
    <source>
        <dbReference type="ARBA" id="ARBA00022980"/>
    </source>
</evidence>
<comment type="similarity">
    <text evidence="1">Belongs to the universal ribosomal protein uS17 family.</text>
</comment>
<evidence type="ECO:0000256" key="5">
    <source>
        <dbReference type="ARBA" id="ARBA00023274"/>
    </source>
</evidence>
<dbReference type="PROSITE" id="PS00056">
    <property type="entry name" value="RIBOSOMAL_S17"/>
    <property type="match status" value="1"/>
</dbReference>
<reference evidence="6" key="1">
    <citation type="submission" date="2018-05" db="EMBL/GenBank/DDBJ databases">
        <authorList>
            <person name="Lanie J.A."/>
            <person name="Ng W.-L."/>
            <person name="Kazmierczak K.M."/>
            <person name="Andrzejewski T.M."/>
            <person name="Davidsen T.M."/>
            <person name="Wayne K.J."/>
            <person name="Tettelin H."/>
            <person name="Glass J.I."/>
            <person name="Rusch D."/>
            <person name="Podicherti R."/>
            <person name="Tsui H.-C.T."/>
            <person name="Winkler M.E."/>
        </authorList>
    </citation>
    <scope>NUCLEOTIDE SEQUENCE</scope>
</reference>
<dbReference type="Gene3D" id="2.40.50.140">
    <property type="entry name" value="Nucleic acid-binding proteins"/>
    <property type="match status" value="1"/>
</dbReference>
<dbReference type="NCBIfam" id="TIGR03635">
    <property type="entry name" value="uS17_bact"/>
    <property type="match status" value="1"/>
</dbReference>
<keyword evidence="2" id="KW-0699">rRNA-binding</keyword>
<dbReference type="NCBIfam" id="NF004123">
    <property type="entry name" value="PRK05610.1"/>
    <property type="match status" value="1"/>
</dbReference>
<keyword evidence="4" id="KW-0689">Ribosomal protein</keyword>
<dbReference type="InterPro" id="IPR019984">
    <property type="entry name" value="Ribosomal_uS17_bact/chlr"/>
</dbReference>
<sequence>MSNKLNRKTMTGVVVSNKMDKTVVIKVERKFAHPVFKKVVKTTKKYQVHDEKNECLEGDFISIQETRPLSKNKRWRLIDVIVRKNSSENEKVAQS</sequence>
<dbReference type="EMBL" id="UINC01133121">
    <property type="protein sequence ID" value="SVD15864.1"/>
    <property type="molecule type" value="Genomic_DNA"/>
</dbReference>
<dbReference type="PANTHER" id="PTHR10744:SF1">
    <property type="entry name" value="SMALL RIBOSOMAL SUBUNIT PROTEIN US17M"/>
    <property type="match status" value="1"/>
</dbReference>
<dbReference type="Pfam" id="PF00366">
    <property type="entry name" value="Ribosomal_S17"/>
    <property type="match status" value="1"/>
</dbReference>